<gene>
    <name evidence="1" type="ORF">Axy09_041</name>
</gene>
<name>A0A514CTS3_9CAUD</name>
<keyword evidence="2" id="KW-1185">Reference proteome</keyword>
<proteinExistence type="predicted"/>
<dbReference type="EMBL" id="MK962628">
    <property type="protein sequence ID" value="QDH83874.1"/>
    <property type="molecule type" value="Genomic_DNA"/>
</dbReference>
<organism evidence="1 2">
    <name type="scientific">Achromobacter phage vB_AxyP_19-32_Axy09</name>
    <dbReference type="NCBI Taxonomy" id="2591040"/>
    <lineage>
        <taxon>Viruses</taxon>
        <taxon>Duplodnaviria</taxon>
        <taxon>Heunggongvirae</taxon>
        <taxon>Uroviricota</taxon>
        <taxon>Caudoviricetes</taxon>
        <taxon>Autographivirales</taxon>
        <taxon>Autoscriptoviridae</taxon>
        <taxon>Axyvirus</taxon>
        <taxon>Axyvirus 1932Axy09</taxon>
    </lineage>
</organism>
<protein>
    <submittedName>
        <fullName evidence="1">Putative tail fiber protein</fullName>
    </submittedName>
</protein>
<accession>A0A514CTS3</accession>
<reference evidence="1 2" key="1">
    <citation type="submission" date="2019-05" db="EMBL/GenBank/DDBJ databases">
        <title>Complete genome sequence of sixteen phages from Abidjan, cote d'Ivoire, isolated on a single strain of Achromobacter xylosoxidans.</title>
        <authorList>
            <person name="Essoh C."/>
            <person name="Vernadet J.-P."/>
            <person name="Vergnaud G."/>
            <person name="Pourcel C."/>
        </authorList>
    </citation>
    <scope>NUCLEOTIDE SEQUENCE [LARGE SCALE GENOMIC DNA]</scope>
</reference>
<sequence>MANAVQRVVSDGTLKRLDLTIKFLQRADIHVLYNGIEVFPPVWQWLPGVDAIEFANTVGAGVEITIRRVTQTNRAMHVFGRDELGGNAAFTSETLDTNFRQMLMLAQESQEGTITDLYTNLDMHGYRIRNVGPAQTDNDIATLGQIKGQVTAAETASASAAASATSATNSANRADAAKVTVSEMFIGIQNRPFPTKNPITNANLKNGTRLLAAASVDNYEEFVWVSGSWVKVSTTVIDGTASYTKAEIDAKIGGVFGGGGQAIKDVTASRGPSTWFQNSTGRGIMVMWTAQVAAGGSGYIEVLMRGGPITETNLLVINERGTAPAGQPLQLVTRQLFVPPGVEYRWVANAVAGTAKVYSYE</sequence>
<evidence type="ECO:0000313" key="2">
    <source>
        <dbReference type="Proteomes" id="UP000316962"/>
    </source>
</evidence>
<evidence type="ECO:0000313" key="1">
    <source>
        <dbReference type="EMBL" id="QDH83874.1"/>
    </source>
</evidence>
<dbReference type="GO" id="GO:0098015">
    <property type="term" value="C:virus tail"/>
    <property type="evidence" value="ECO:0007669"/>
    <property type="project" value="UniProtKB-KW"/>
</dbReference>
<dbReference type="Proteomes" id="UP000316962">
    <property type="component" value="Segment"/>
</dbReference>